<accession>A0A4C2A6S5</accession>
<reference evidence="1 2" key="1">
    <citation type="journal article" date="2019" name="Commun. Biol.">
        <title>The bagworm genome reveals a unique fibroin gene that provides high tensile strength.</title>
        <authorList>
            <person name="Kono N."/>
            <person name="Nakamura H."/>
            <person name="Ohtoshi R."/>
            <person name="Tomita M."/>
            <person name="Numata K."/>
            <person name="Arakawa K."/>
        </authorList>
    </citation>
    <scope>NUCLEOTIDE SEQUENCE [LARGE SCALE GENOMIC DNA]</scope>
</reference>
<protein>
    <submittedName>
        <fullName evidence="1">Uncharacterized protein</fullName>
    </submittedName>
</protein>
<evidence type="ECO:0000313" key="1">
    <source>
        <dbReference type="EMBL" id="GBP96376.1"/>
    </source>
</evidence>
<proteinExistence type="predicted"/>
<organism evidence="1 2">
    <name type="scientific">Eumeta variegata</name>
    <name type="common">Bagworm moth</name>
    <name type="synonym">Eumeta japonica</name>
    <dbReference type="NCBI Taxonomy" id="151549"/>
    <lineage>
        <taxon>Eukaryota</taxon>
        <taxon>Metazoa</taxon>
        <taxon>Ecdysozoa</taxon>
        <taxon>Arthropoda</taxon>
        <taxon>Hexapoda</taxon>
        <taxon>Insecta</taxon>
        <taxon>Pterygota</taxon>
        <taxon>Neoptera</taxon>
        <taxon>Endopterygota</taxon>
        <taxon>Lepidoptera</taxon>
        <taxon>Glossata</taxon>
        <taxon>Ditrysia</taxon>
        <taxon>Tineoidea</taxon>
        <taxon>Psychidae</taxon>
        <taxon>Oiketicinae</taxon>
        <taxon>Eumeta</taxon>
    </lineage>
</organism>
<dbReference type="AlphaFoldDB" id="A0A4C2A6S5"/>
<keyword evidence="2" id="KW-1185">Reference proteome</keyword>
<dbReference type="EMBL" id="BGZK01002774">
    <property type="protein sequence ID" value="GBP96376.1"/>
    <property type="molecule type" value="Genomic_DNA"/>
</dbReference>
<name>A0A4C2A6S5_EUMVA</name>
<comment type="caution">
    <text evidence="1">The sequence shown here is derived from an EMBL/GenBank/DDBJ whole genome shotgun (WGS) entry which is preliminary data.</text>
</comment>
<sequence length="118" mass="13227">MVETETAEHCTRGDWSPNRSPLQPHIQTGLYYACIAATPREPDGTRGFRHVCGSDPRLDPFPQSRPFARLAFMQGFCGNVRKVYLNEGAKSNDLTPSNSIDQPLAVLFMLRLRTTSPF</sequence>
<evidence type="ECO:0000313" key="2">
    <source>
        <dbReference type="Proteomes" id="UP000299102"/>
    </source>
</evidence>
<dbReference type="Proteomes" id="UP000299102">
    <property type="component" value="Unassembled WGS sequence"/>
</dbReference>
<gene>
    <name evidence="1" type="ORF">EVAR_65706_1</name>
</gene>